<accession>A0A1D8IN21</accession>
<name>A0A1D8IN21_9GAMM</name>
<protein>
    <submittedName>
        <fullName evidence="1">Uncharacterized protein</fullName>
    </submittedName>
</protein>
<dbReference type="Proteomes" id="UP000095401">
    <property type="component" value="Chromosome"/>
</dbReference>
<gene>
    <name evidence="1" type="ORF">BI364_07700</name>
</gene>
<dbReference type="KEGG" id="aprs:BI364_07700"/>
<sequence length="85" mass="9509">MGFKGNLFVITRYLVSLWVHAHVSRFSRNFGSSVLIEVNLGKRAVYEQVVGDGCVSNEKSPLERGFTFPGRSKRAQERMLDSACA</sequence>
<reference evidence="2" key="1">
    <citation type="submission" date="2016-09" db="EMBL/GenBank/DDBJ databases">
        <title>Acidihalobacter prosperus F5.</title>
        <authorList>
            <person name="Khaleque H.N."/>
            <person name="Ramsay J.P."/>
            <person name="Kaksonen A.H."/>
            <person name="Boxall N.J."/>
            <person name="Watkin E.L.J."/>
        </authorList>
    </citation>
    <scope>NUCLEOTIDE SEQUENCE [LARGE SCALE GENOMIC DNA]</scope>
    <source>
        <strain evidence="2">F5</strain>
    </source>
</reference>
<dbReference type="EMBL" id="CP017415">
    <property type="protein sequence ID" value="AOU97862.1"/>
    <property type="molecule type" value="Genomic_DNA"/>
</dbReference>
<proteinExistence type="predicted"/>
<organism evidence="1 2">
    <name type="scientific">Acidihalobacter yilgarnensis</name>
    <dbReference type="NCBI Taxonomy" id="2819280"/>
    <lineage>
        <taxon>Bacteria</taxon>
        <taxon>Pseudomonadati</taxon>
        <taxon>Pseudomonadota</taxon>
        <taxon>Gammaproteobacteria</taxon>
        <taxon>Chromatiales</taxon>
        <taxon>Ectothiorhodospiraceae</taxon>
        <taxon>Acidihalobacter</taxon>
    </lineage>
</organism>
<evidence type="ECO:0000313" key="1">
    <source>
        <dbReference type="EMBL" id="AOU97862.1"/>
    </source>
</evidence>
<dbReference type="AlphaFoldDB" id="A0A1D8IN21"/>
<keyword evidence="2" id="KW-1185">Reference proteome</keyword>
<evidence type="ECO:0000313" key="2">
    <source>
        <dbReference type="Proteomes" id="UP000095401"/>
    </source>
</evidence>